<dbReference type="SUPFAM" id="SSF51658">
    <property type="entry name" value="Xylose isomerase-like"/>
    <property type="match status" value="1"/>
</dbReference>
<dbReference type="AlphaFoldDB" id="A0A5C4R791"/>
<dbReference type="InterPro" id="IPR013022">
    <property type="entry name" value="Xyl_isomerase-like_TIM-brl"/>
</dbReference>
<dbReference type="EMBL" id="VDDC01000012">
    <property type="protein sequence ID" value="TNH39876.1"/>
    <property type="molecule type" value="Genomic_DNA"/>
</dbReference>
<evidence type="ECO:0000313" key="2">
    <source>
        <dbReference type="EMBL" id="TNH39876.1"/>
    </source>
</evidence>
<dbReference type="Proteomes" id="UP000304880">
    <property type="component" value="Unassembled WGS sequence"/>
</dbReference>
<protein>
    <submittedName>
        <fullName evidence="2">Sugar phosphate isomerase/epimerase</fullName>
    </submittedName>
</protein>
<evidence type="ECO:0000313" key="3">
    <source>
        <dbReference type="Proteomes" id="UP000304880"/>
    </source>
</evidence>
<organism evidence="2 3">
    <name type="scientific">Paracoccus haeundaensis</name>
    <dbReference type="NCBI Taxonomy" id="225362"/>
    <lineage>
        <taxon>Bacteria</taxon>
        <taxon>Pseudomonadati</taxon>
        <taxon>Pseudomonadota</taxon>
        <taxon>Alphaproteobacteria</taxon>
        <taxon>Rhodobacterales</taxon>
        <taxon>Paracoccaceae</taxon>
        <taxon>Paracoccus</taxon>
    </lineage>
</organism>
<accession>A0A5C4R791</accession>
<dbReference type="Pfam" id="PF01261">
    <property type="entry name" value="AP_endonuc_2"/>
    <property type="match status" value="1"/>
</dbReference>
<gene>
    <name evidence="2" type="ORF">FHD67_07770</name>
</gene>
<reference evidence="2 3" key="1">
    <citation type="submission" date="2019-06" db="EMBL/GenBank/DDBJ databases">
        <authorList>
            <person name="Li J."/>
        </authorList>
    </citation>
    <scope>NUCLEOTIDE SEQUENCE [LARGE SCALE GENOMIC DNA]</scope>
    <source>
        <strain evidence="2 3">CGMCC 1.8012</strain>
    </source>
</reference>
<sequence length="266" mass="28981">MRINACSVAFRHLDVTARDLARYVAREGFDGLEIWAPHARTLAVEWRDLPQRPPVPMLAGYLPLGTAGFSRADAADLLDLTRTWGAPRLRLFAGGVGRDQAGADQRRAIMRDLGTTADMAHDRGLRIAVETHPQTLADSLPATLDLLDALDHPAVGVNFDVLHVWESGADPVSAFAALREHVDHLHLKSVTARDRLSVFHPDNVHDPRSSRDGMCPLLTGAVDYAAFLRVVPAGMGASLEWFGPKPAATMAADLRALRRDLLDRAA</sequence>
<name>A0A5C4R791_9RHOB</name>
<dbReference type="Gene3D" id="3.20.20.150">
    <property type="entry name" value="Divalent-metal-dependent TIM barrel enzymes"/>
    <property type="match status" value="1"/>
</dbReference>
<keyword evidence="3" id="KW-1185">Reference proteome</keyword>
<dbReference type="RefSeq" id="WP_045998840.1">
    <property type="nucleotide sequence ID" value="NZ_VDDC01000012.1"/>
</dbReference>
<dbReference type="GO" id="GO:0016853">
    <property type="term" value="F:isomerase activity"/>
    <property type="evidence" value="ECO:0007669"/>
    <property type="project" value="UniProtKB-KW"/>
</dbReference>
<feature type="domain" description="Xylose isomerase-like TIM barrel" evidence="1">
    <location>
        <begin position="67"/>
        <end position="258"/>
    </location>
</feature>
<dbReference type="PANTHER" id="PTHR12110:SF21">
    <property type="entry name" value="XYLOSE ISOMERASE-LIKE TIM BARREL DOMAIN-CONTAINING PROTEIN"/>
    <property type="match status" value="1"/>
</dbReference>
<dbReference type="InterPro" id="IPR050312">
    <property type="entry name" value="IolE/XylAMocC-like"/>
</dbReference>
<dbReference type="PANTHER" id="PTHR12110">
    <property type="entry name" value="HYDROXYPYRUVATE ISOMERASE"/>
    <property type="match status" value="1"/>
</dbReference>
<evidence type="ECO:0000259" key="1">
    <source>
        <dbReference type="Pfam" id="PF01261"/>
    </source>
</evidence>
<dbReference type="InterPro" id="IPR036237">
    <property type="entry name" value="Xyl_isomerase-like_sf"/>
</dbReference>
<comment type="caution">
    <text evidence="2">The sequence shown here is derived from an EMBL/GenBank/DDBJ whole genome shotgun (WGS) entry which is preliminary data.</text>
</comment>
<keyword evidence="2" id="KW-0413">Isomerase</keyword>
<proteinExistence type="predicted"/>